<sequence>MIRKSSQRGAFEELTMQVDQKACKRAVCAGVIHPFLSGCVVSAVEQNWKLGKSVGEFVGQAWMGMGSSFKADNCGNFLEKGYQELKAVDVDVVGVAGFQFCTSNNIWAPNDAEPKEKFVRIGASSKEASVRTKQNVLYRECL</sequence>
<accession>A0AAD2G555</accession>
<dbReference type="EMBL" id="CAKOGP040002140">
    <property type="protein sequence ID" value="CAJ1963354.1"/>
    <property type="molecule type" value="Genomic_DNA"/>
</dbReference>
<dbReference type="AlphaFoldDB" id="A0AAD2G555"/>
<protein>
    <submittedName>
        <fullName evidence="1">Uncharacterized protein</fullName>
    </submittedName>
</protein>
<evidence type="ECO:0000313" key="1">
    <source>
        <dbReference type="EMBL" id="CAJ1963354.1"/>
    </source>
</evidence>
<keyword evidence="2" id="KW-1185">Reference proteome</keyword>
<dbReference type="Proteomes" id="UP001295423">
    <property type="component" value="Unassembled WGS sequence"/>
</dbReference>
<gene>
    <name evidence="1" type="ORF">CYCCA115_LOCUS20125</name>
</gene>
<comment type="caution">
    <text evidence="1">The sequence shown here is derived from an EMBL/GenBank/DDBJ whole genome shotgun (WGS) entry which is preliminary data.</text>
</comment>
<proteinExistence type="predicted"/>
<evidence type="ECO:0000313" key="2">
    <source>
        <dbReference type="Proteomes" id="UP001295423"/>
    </source>
</evidence>
<organism evidence="1 2">
    <name type="scientific">Cylindrotheca closterium</name>
    <dbReference type="NCBI Taxonomy" id="2856"/>
    <lineage>
        <taxon>Eukaryota</taxon>
        <taxon>Sar</taxon>
        <taxon>Stramenopiles</taxon>
        <taxon>Ochrophyta</taxon>
        <taxon>Bacillariophyta</taxon>
        <taxon>Bacillariophyceae</taxon>
        <taxon>Bacillariophycidae</taxon>
        <taxon>Bacillariales</taxon>
        <taxon>Bacillariaceae</taxon>
        <taxon>Cylindrotheca</taxon>
    </lineage>
</organism>
<reference evidence="1" key="1">
    <citation type="submission" date="2023-08" db="EMBL/GenBank/DDBJ databases">
        <authorList>
            <person name="Audoor S."/>
            <person name="Bilcke G."/>
        </authorList>
    </citation>
    <scope>NUCLEOTIDE SEQUENCE</scope>
</reference>
<name>A0AAD2G555_9STRA</name>